<evidence type="ECO:0000313" key="2">
    <source>
        <dbReference type="EMBL" id="KAK0584980.1"/>
    </source>
</evidence>
<protein>
    <submittedName>
        <fullName evidence="2">Uncharacterized protein</fullName>
    </submittedName>
</protein>
<keyword evidence="3" id="KW-1185">Reference proteome</keyword>
<evidence type="ECO:0000313" key="3">
    <source>
        <dbReference type="Proteomes" id="UP001168877"/>
    </source>
</evidence>
<dbReference type="AlphaFoldDB" id="A0AA39VLG2"/>
<feature type="region of interest" description="Disordered" evidence="1">
    <location>
        <begin position="395"/>
        <end position="419"/>
    </location>
</feature>
<dbReference type="Proteomes" id="UP001168877">
    <property type="component" value="Unassembled WGS sequence"/>
</dbReference>
<dbReference type="InterPro" id="IPR008581">
    <property type="entry name" value="DUF863_pln"/>
</dbReference>
<gene>
    <name evidence="2" type="ORF">LWI29_021655</name>
</gene>
<evidence type="ECO:0000256" key="1">
    <source>
        <dbReference type="SAM" id="MobiDB-lite"/>
    </source>
</evidence>
<sequence>MGAEVQSKMYMPGYYSLRDQQKNIFGEYRDFFLTRPAIDVNERNDKEQLRETILKHECVFKHQLHELHRVYKIQRDMMNEVRSKEVRKHMIQSSETLESGCKRLRRRLFDLELPADTYINDEEEGLGVSGLSKEDNYLHSRNHEVTRDTVRNFSTCTGVNTSCYSDLPCLNSYRKIANGLNNLNEPINIEESSVLGNIFCLKEEMERRVLSLNSHSGFQCLANKFCYGGVSRNHMNLETERRQKGWLAYNAEAAFYTGQTGSNGSSLCASFSPEDLHKTSKPWQVESHVKKIFGVEICERSPGASVEASCSLVQHPFSTPNSEFSASISHKNLYSALSQNISSVQGNPSFSSFAQSNKLVNSNSSIKADLCLSSQLESKESSNAFNGISDSSSASEQFAQANAPQGGLPSRNGNSSEERQGLNSLHNLFEKTEMIRKRSFQSFVQDSFCALDAEVDECSSNRKILGFSISEKPFISKDTKGKYALLLDSEQHKAGKGVSRNHHIDLNLCFVEEKAQSSNLEIDLEAPVVVEEMDITPGAEVVQDDESRKLHEELIKVAAEALVAISSSCPSEPLHWFAELISSYKGNVENESGDHGMDYLEFMTLNLTETKVEEYHYDPQPQVLESPKNDCTLLTRQPRRGQARRGRQRKNFQRDVLPTVASLSKNEVTDDLQTIQGLIRATGGTWQSSLSLKNAGRGKGRRANVTTTCPPKCRDAALEETSLIGWGKRTRRPPRQRFSVLRSL</sequence>
<accession>A0AA39VLG2</accession>
<dbReference type="PANTHER" id="PTHR33167">
    <property type="entry name" value="TRANSCRIPTION FACTOR, PUTATIVE (DUF863)-RELATED"/>
    <property type="match status" value="1"/>
</dbReference>
<dbReference type="Pfam" id="PF05904">
    <property type="entry name" value="DUF863"/>
    <property type="match status" value="2"/>
</dbReference>
<dbReference type="EMBL" id="JAUESC010000383">
    <property type="protein sequence ID" value="KAK0584980.1"/>
    <property type="molecule type" value="Genomic_DNA"/>
</dbReference>
<reference evidence="2" key="2">
    <citation type="submission" date="2023-06" db="EMBL/GenBank/DDBJ databases">
        <authorList>
            <person name="Swenson N.G."/>
            <person name="Wegrzyn J.L."/>
            <person name="Mcevoy S.L."/>
        </authorList>
    </citation>
    <scope>NUCLEOTIDE SEQUENCE</scope>
    <source>
        <strain evidence="2">NS2018</strain>
        <tissue evidence="2">Leaf</tissue>
    </source>
</reference>
<reference evidence="2" key="1">
    <citation type="journal article" date="2022" name="Plant J.">
        <title>Strategies of tolerance reflected in two North American maple genomes.</title>
        <authorList>
            <person name="McEvoy S.L."/>
            <person name="Sezen U.U."/>
            <person name="Trouern-Trend A."/>
            <person name="McMahon S.M."/>
            <person name="Schaberg P.G."/>
            <person name="Yang J."/>
            <person name="Wegrzyn J.L."/>
            <person name="Swenson N.G."/>
        </authorList>
    </citation>
    <scope>NUCLEOTIDE SEQUENCE</scope>
    <source>
        <strain evidence="2">NS2018</strain>
    </source>
</reference>
<comment type="caution">
    <text evidence="2">The sequence shown here is derived from an EMBL/GenBank/DDBJ whole genome shotgun (WGS) entry which is preliminary data.</text>
</comment>
<proteinExistence type="predicted"/>
<name>A0AA39VLG2_ACESA</name>
<organism evidence="2 3">
    <name type="scientific">Acer saccharum</name>
    <name type="common">Sugar maple</name>
    <dbReference type="NCBI Taxonomy" id="4024"/>
    <lineage>
        <taxon>Eukaryota</taxon>
        <taxon>Viridiplantae</taxon>
        <taxon>Streptophyta</taxon>
        <taxon>Embryophyta</taxon>
        <taxon>Tracheophyta</taxon>
        <taxon>Spermatophyta</taxon>
        <taxon>Magnoliopsida</taxon>
        <taxon>eudicotyledons</taxon>
        <taxon>Gunneridae</taxon>
        <taxon>Pentapetalae</taxon>
        <taxon>rosids</taxon>
        <taxon>malvids</taxon>
        <taxon>Sapindales</taxon>
        <taxon>Sapindaceae</taxon>
        <taxon>Hippocastanoideae</taxon>
        <taxon>Acereae</taxon>
        <taxon>Acer</taxon>
    </lineage>
</organism>
<dbReference type="PANTHER" id="PTHR33167:SF70">
    <property type="entry name" value="DUF3741 DOMAIN-CONTAINING PROTEIN"/>
    <property type="match status" value="1"/>
</dbReference>